<name>A0A8X6RFA9_TRICX</name>
<dbReference type="AlphaFoldDB" id="A0A8X6RFA9"/>
<organism evidence="1 2">
    <name type="scientific">Trichonephila clavipes</name>
    <name type="common">Golden silk orbweaver</name>
    <name type="synonym">Nephila clavipes</name>
    <dbReference type="NCBI Taxonomy" id="2585209"/>
    <lineage>
        <taxon>Eukaryota</taxon>
        <taxon>Metazoa</taxon>
        <taxon>Ecdysozoa</taxon>
        <taxon>Arthropoda</taxon>
        <taxon>Chelicerata</taxon>
        <taxon>Arachnida</taxon>
        <taxon>Araneae</taxon>
        <taxon>Araneomorphae</taxon>
        <taxon>Entelegynae</taxon>
        <taxon>Araneoidea</taxon>
        <taxon>Nephilidae</taxon>
        <taxon>Trichonephila</taxon>
    </lineage>
</organism>
<keyword evidence="2" id="KW-1185">Reference proteome</keyword>
<evidence type="ECO:0000313" key="1">
    <source>
        <dbReference type="EMBL" id="GFX90621.1"/>
    </source>
</evidence>
<gene>
    <name evidence="1" type="ORF">TNCV_3194391</name>
</gene>
<evidence type="ECO:0000313" key="2">
    <source>
        <dbReference type="Proteomes" id="UP000887159"/>
    </source>
</evidence>
<accession>A0A8X6RFA9</accession>
<dbReference type="EMBL" id="BMAU01021103">
    <property type="protein sequence ID" value="GFX90621.1"/>
    <property type="molecule type" value="Genomic_DNA"/>
</dbReference>
<reference evidence="1" key="1">
    <citation type="submission" date="2020-08" db="EMBL/GenBank/DDBJ databases">
        <title>Multicomponent nature underlies the extraordinary mechanical properties of spider dragline silk.</title>
        <authorList>
            <person name="Kono N."/>
            <person name="Nakamura H."/>
            <person name="Mori M."/>
            <person name="Yoshida Y."/>
            <person name="Ohtoshi R."/>
            <person name="Malay A.D."/>
            <person name="Moran D.A.P."/>
            <person name="Tomita M."/>
            <person name="Numata K."/>
            <person name="Arakawa K."/>
        </authorList>
    </citation>
    <scope>NUCLEOTIDE SEQUENCE</scope>
</reference>
<sequence>MHVELQNVSADFKCRLHRQLCENGSFIANTAERDRSGTVRQTHLDEVILDDEDETFGANTRAVSFRLHVNRPTV</sequence>
<comment type="caution">
    <text evidence="1">The sequence shown here is derived from an EMBL/GenBank/DDBJ whole genome shotgun (WGS) entry which is preliminary data.</text>
</comment>
<dbReference type="Proteomes" id="UP000887159">
    <property type="component" value="Unassembled WGS sequence"/>
</dbReference>
<proteinExistence type="predicted"/>
<protein>
    <submittedName>
        <fullName evidence="1">Uncharacterized protein</fullName>
    </submittedName>
</protein>